<dbReference type="GO" id="GO:0006629">
    <property type="term" value="P:lipid metabolic process"/>
    <property type="evidence" value="ECO:0007669"/>
    <property type="project" value="InterPro"/>
</dbReference>
<reference evidence="2 3" key="1">
    <citation type="journal article" date="2016" name="Nat. Commun.">
        <title>Thousands of microbial genomes shed light on interconnected biogeochemical processes in an aquifer system.</title>
        <authorList>
            <person name="Anantharaman K."/>
            <person name="Brown C.T."/>
            <person name="Hug L.A."/>
            <person name="Sharon I."/>
            <person name="Castelle C.J."/>
            <person name="Probst A.J."/>
            <person name="Thomas B.C."/>
            <person name="Singh A."/>
            <person name="Wilkins M.J."/>
            <person name="Karaoz U."/>
            <person name="Brodie E.L."/>
            <person name="Williams K.H."/>
            <person name="Hubbard S.S."/>
            <person name="Banfield J.F."/>
        </authorList>
    </citation>
    <scope>NUCLEOTIDE SEQUENCE [LARGE SCALE GENOMIC DNA]</scope>
</reference>
<evidence type="ECO:0000313" key="2">
    <source>
        <dbReference type="EMBL" id="OGH95136.1"/>
    </source>
</evidence>
<organism evidence="2 3">
    <name type="scientific">Candidatus Magasanikbacteria bacterium RIFOXYD2_FULL_41_14</name>
    <dbReference type="NCBI Taxonomy" id="1798709"/>
    <lineage>
        <taxon>Bacteria</taxon>
        <taxon>Candidatus Magasanikiibacteriota</taxon>
    </lineage>
</organism>
<evidence type="ECO:0000313" key="3">
    <source>
        <dbReference type="Proteomes" id="UP000178254"/>
    </source>
</evidence>
<comment type="caution">
    <text evidence="2">The sequence shown here is derived from an EMBL/GenBank/DDBJ whole genome shotgun (WGS) entry which is preliminary data.</text>
</comment>
<protein>
    <recommendedName>
        <fullName evidence="1">GP-PDE domain-containing protein</fullName>
    </recommendedName>
</protein>
<proteinExistence type="predicted"/>
<feature type="domain" description="GP-PDE" evidence="1">
    <location>
        <begin position="1"/>
        <end position="225"/>
    </location>
</feature>
<dbReference type="EMBL" id="MFRE01000003">
    <property type="protein sequence ID" value="OGH95136.1"/>
    <property type="molecule type" value="Genomic_DNA"/>
</dbReference>
<dbReference type="Gene3D" id="3.20.20.190">
    <property type="entry name" value="Phosphatidylinositol (PI) phosphodiesterase"/>
    <property type="match status" value="1"/>
</dbReference>
<name>A0A1F6PG38_9BACT</name>
<accession>A0A1F6PG38</accession>
<evidence type="ECO:0000259" key="1">
    <source>
        <dbReference type="PROSITE" id="PS51704"/>
    </source>
</evidence>
<dbReference type="PANTHER" id="PTHR46211">
    <property type="entry name" value="GLYCEROPHOSPHORYL DIESTER PHOSPHODIESTERASE"/>
    <property type="match status" value="1"/>
</dbReference>
<dbReference type="Pfam" id="PF03009">
    <property type="entry name" value="GDPD"/>
    <property type="match status" value="1"/>
</dbReference>
<dbReference type="AlphaFoldDB" id="A0A1F6PG38"/>
<dbReference type="SUPFAM" id="SSF51695">
    <property type="entry name" value="PLC-like phosphodiesterases"/>
    <property type="match status" value="1"/>
</dbReference>
<dbReference type="STRING" id="1798709.A2538_03430"/>
<dbReference type="GO" id="GO:0008081">
    <property type="term" value="F:phosphoric diester hydrolase activity"/>
    <property type="evidence" value="ECO:0007669"/>
    <property type="project" value="InterPro"/>
</dbReference>
<sequence>MYRIGHRGAGGHAVENTAAAIRKALEMHLNMIELDVRQCATGELVICHDRSINRITNGIGLISKLALSKIKSHQTIDGQKILTLDEALEIVDGRCLINLHLKTADATDLILSTIEKAIKSKKWSVRHFILASFNIKQLTKIKKINPKIRIGLLCLRNTVNVARRAKKLNLYSLHIYRRLMKKRGLETWRKRGIKIFAWTVNNERGINRAKKLKIDGIISDFPDRI</sequence>
<dbReference type="PANTHER" id="PTHR46211:SF1">
    <property type="entry name" value="GLYCEROPHOSPHODIESTER PHOSPHODIESTERASE, CYTOPLASMIC"/>
    <property type="match status" value="1"/>
</dbReference>
<dbReference type="Proteomes" id="UP000178254">
    <property type="component" value="Unassembled WGS sequence"/>
</dbReference>
<dbReference type="InterPro" id="IPR030395">
    <property type="entry name" value="GP_PDE_dom"/>
</dbReference>
<gene>
    <name evidence="2" type="ORF">A2538_03430</name>
</gene>
<dbReference type="InterPro" id="IPR017946">
    <property type="entry name" value="PLC-like_Pdiesterase_TIM-brl"/>
</dbReference>
<dbReference type="PROSITE" id="PS51704">
    <property type="entry name" value="GP_PDE"/>
    <property type="match status" value="1"/>
</dbReference>